<dbReference type="Pfam" id="PF07561">
    <property type="entry name" value="DUF1540"/>
    <property type="match status" value="2"/>
</dbReference>
<proteinExistence type="predicted"/>
<dbReference type="EMBL" id="JBHUDX010000086">
    <property type="protein sequence ID" value="MFD1662093.1"/>
    <property type="molecule type" value="Genomic_DNA"/>
</dbReference>
<feature type="domain" description="DUF1540" evidence="1">
    <location>
        <begin position="59"/>
        <end position="90"/>
    </location>
</feature>
<organism evidence="2 3">
    <name type="scientific">Streptomyces caeni</name>
    <dbReference type="NCBI Taxonomy" id="2307231"/>
    <lineage>
        <taxon>Bacteria</taxon>
        <taxon>Bacillati</taxon>
        <taxon>Actinomycetota</taxon>
        <taxon>Actinomycetes</taxon>
        <taxon>Kitasatosporales</taxon>
        <taxon>Streptomycetaceae</taxon>
        <taxon>Streptomyces</taxon>
    </lineage>
</organism>
<reference evidence="3" key="1">
    <citation type="journal article" date="2019" name="Int. J. Syst. Evol. Microbiol.">
        <title>The Global Catalogue of Microorganisms (GCM) 10K type strain sequencing project: providing services to taxonomists for standard genome sequencing and annotation.</title>
        <authorList>
            <consortium name="The Broad Institute Genomics Platform"/>
            <consortium name="The Broad Institute Genome Sequencing Center for Infectious Disease"/>
            <person name="Wu L."/>
            <person name="Ma J."/>
        </authorList>
    </citation>
    <scope>NUCLEOTIDE SEQUENCE [LARGE SCALE GENOMIC DNA]</scope>
    <source>
        <strain evidence="3">CGMCC 1.12470</strain>
    </source>
</reference>
<dbReference type="InterPro" id="IPR011437">
    <property type="entry name" value="DUF1540"/>
</dbReference>
<accession>A0ABW4J030</accession>
<evidence type="ECO:0000259" key="1">
    <source>
        <dbReference type="Pfam" id="PF07561"/>
    </source>
</evidence>
<keyword evidence="3" id="KW-1185">Reference proteome</keyword>
<feature type="domain" description="DUF1540" evidence="1">
    <location>
        <begin position="9"/>
        <end position="40"/>
    </location>
</feature>
<dbReference type="Proteomes" id="UP001597261">
    <property type="component" value="Unassembled WGS sequence"/>
</dbReference>
<name>A0ABW4J030_9ACTN</name>
<dbReference type="RefSeq" id="WP_381089138.1">
    <property type="nucleotide sequence ID" value="NZ_JBHUDX010000086.1"/>
</dbReference>
<sequence>MEMPFINECAVETCAYNVGSACHALAITVGDPPHARCDTFFVTSGKGGDPAATGQVGACKMTDCRHNTRLECQASGIAVGPGQDRADCLTYSVRRGAGT</sequence>
<comment type="caution">
    <text evidence="2">The sequence shown here is derived from an EMBL/GenBank/DDBJ whole genome shotgun (WGS) entry which is preliminary data.</text>
</comment>
<protein>
    <submittedName>
        <fullName evidence="2">DUF1540 domain-containing protein</fullName>
    </submittedName>
</protein>
<evidence type="ECO:0000313" key="2">
    <source>
        <dbReference type="EMBL" id="MFD1662093.1"/>
    </source>
</evidence>
<evidence type="ECO:0000313" key="3">
    <source>
        <dbReference type="Proteomes" id="UP001597261"/>
    </source>
</evidence>
<gene>
    <name evidence="2" type="ORF">ACFSL4_28870</name>
</gene>